<keyword evidence="1" id="KW-0812">Transmembrane</keyword>
<comment type="caution">
    <text evidence="2">The sequence shown here is derived from an EMBL/GenBank/DDBJ whole genome shotgun (WGS) entry which is preliminary data.</text>
</comment>
<sequence>MTLPGYRTHEAAPPRGRGLAVASLALGLAGIPALAICGLGLLLGIAGLILGVTALIKGTERDLAIAGVVASAVALVLGTTVLVWLVSQAAKCGNSTDYPDARSRDRCIEREFPFVRSSGHPGSGM</sequence>
<accession>A0ABR7LQ49</accession>
<evidence type="ECO:0008006" key="4">
    <source>
        <dbReference type="Google" id="ProtNLM"/>
    </source>
</evidence>
<gene>
    <name evidence="2" type="ORF">HKK74_15890</name>
</gene>
<keyword evidence="3" id="KW-1185">Reference proteome</keyword>
<feature type="transmembrane region" description="Helical" evidence="1">
    <location>
        <begin position="63"/>
        <end position="86"/>
    </location>
</feature>
<dbReference type="RefSeq" id="WP_187243973.1">
    <property type="nucleotide sequence ID" value="NZ_BAAAOK010000027.1"/>
</dbReference>
<reference evidence="2 3" key="1">
    <citation type="submission" date="2020-06" db="EMBL/GenBank/DDBJ databases">
        <title>Actinomadura xiongansis sp. nov., isolated from soil of Baiyangdian.</title>
        <authorList>
            <person name="Zhang X."/>
        </authorList>
    </citation>
    <scope>NUCLEOTIDE SEQUENCE [LARGE SCALE GENOMIC DNA]</scope>
    <source>
        <strain evidence="2 3">HBUM206468</strain>
    </source>
</reference>
<protein>
    <recommendedName>
        <fullName evidence="4">DUF4190 domain-containing protein</fullName>
    </recommendedName>
</protein>
<keyword evidence="1" id="KW-0472">Membrane</keyword>
<proteinExistence type="predicted"/>
<evidence type="ECO:0000256" key="1">
    <source>
        <dbReference type="SAM" id="Phobius"/>
    </source>
</evidence>
<keyword evidence="1" id="KW-1133">Transmembrane helix</keyword>
<organism evidence="2 3">
    <name type="scientific">Actinomadura alba</name>
    <dbReference type="NCBI Taxonomy" id="406431"/>
    <lineage>
        <taxon>Bacteria</taxon>
        <taxon>Bacillati</taxon>
        <taxon>Actinomycetota</taxon>
        <taxon>Actinomycetes</taxon>
        <taxon>Streptosporangiales</taxon>
        <taxon>Thermomonosporaceae</taxon>
        <taxon>Actinomadura</taxon>
    </lineage>
</organism>
<name>A0ABR7LQ49_9ACTN</name>
<feature type="transmembrane region" description="Helical" evidence="1">
    <location>
        <begin position="20"/>
        <end position="51"/>
    </location>
</feature>
<dbReference type="Proteomes" id="UP000805614">
    <property type="component" value="Unassembled WGS sequence"/>
</dbReference>
<evidence type="ECO:0000313" key="3">
    <source>
        <dbReference type="Proteomes" id="UP000805614"/>
    </source>
</evidence>
<evidence type="ECO:0000313" key="2">
    <source>
        <dbReference type="EMBL" id="MBC6466972.1"/>
    </source>
</evidence>
<dbReference type="EMBL" id="JABVEC010000010">
    <property type="protein sequence ID" value="MBC6466972.1"/>
    <property type="molecule type" value="Genomic_DNA"/>
</dbReference>